<dbReference type="Pfam" id="PF00520">
    <property type="entry name" value="Ion_trans"/>
    <property type="match status" value="1"/>
</dbReference>
<evidence type="ECO:0000256" key="3">
    <source>
        <dbReference type="ARBA" id="ARBA00022692"/>
    </source>
</evidence>
<evidence type="ECO:0000256" key="7">
    <source>
        <dbReference type="SAM" id="MobiDB-lite"/>
    </source>
</evidence>
<dbReference type="EMBL" id="CAXAMN010028350">
    <property type="protein sequence ID" value="CAK9116195.1"/>
    <property type="molecule type" value="Genomic_DNA"/>
</dbReference>
<organism evidence="10 11">
    <name type="scientific">Durusdinium trenchii</name>
    <dbReference type="NCBI Taxonomy" id="1381693"/>
    <lineage>
        <taxon>Eukaryota</taxon>
        <taxon>Sar</taxon>
        <taxon>Alveolata</taxon>
        <taxon>Dinophyceae</taxon>
        <taxon>Suessiales</taxon>
        <taxon>Symbiodiniaceae</taxon>
        <taxon>Durusdinium</taxon>
    </lineage>
</organism>
<dbReference type="InterPro" id="IPR018490">
    <property type="entry name" value="cNMP-bd_dom_sf"/>
</dbReference>
<dbReference type="PANTHER" id="PTHR10217">
    <property type="entry name" value="VOLTAGE AND LIGAND GATED POTASSIUM CHANNEL"/>
    <property type="match status" value="1"/>
</dbReference>
<feature type="region of interest" description="Disordered" evidence="7">
    <location>
        <begin position="1"/>
        <end position="55"/>
    </location>
</feature>
<feature type="transmembrane region" description="Helical" evidence="8">
    <location>
        <begin position="365"/>
        <end position="390"/>
    </location>
</feature>
<protein>
    <recommendedName>
        <fullName evidence="9">Cyclic nucleotide-binding domain-containing protein</fullName>
    </recommendedName>
</protein>
<dbReference type="PANTHER" id="PTHR10217:SF435">
    <property type="entry name" value="POTASSIUM VOLTAGE-GATED CHANNEL PROTEIN EAG"/>
    <property type="match status" value="1"/>
</dbReference>
<dbReference type="SUPFAM" id="SSF81324">
    <property type="entry name" value="Voltage-gated potassium channels"/>
    <property type="match status" value="1"/>
</dbReference>
<gene>
    <name evidence="10" type="ORF">CCMP2556_LOCUS53847</name>
</gene>
<evidence type="ECO:0000256" key="6">
    <source>
        <dbReference type="ARBA" id="ARBA00023136"/>
    </source>
</evidence>
<feature type="transmembrane region" description="Helical" evidence="8">
    <location>
        <begin position="337"/>
        <end position="353"/>
    </location>
</feature>
<feature type="transmembrane region" description="Helical" evidence="8">
    <location>
        <begin position="259"/>
        <end position="288"/>
    </location>
</feature>
<dbReference type="InterPro" id="IPR050818">
    <property type="entry name" value="KCNH_animal-type"/>
</dbReference>
<keyword evidence="6 8" id="KW-0472">Membrane</keyword>
<evidence type="ECO:0000313" key="10">
    <source>
        <dbReference type="EMBL" id="CAK9116195.1"/>
    </source>
</evidence>
<evidence type="ECO:0000256" key="8">
    <source>
        <dbReference type="SAM" id="Phobius"/>
    </source>
</evidence>
<dbReference type="PROSITE" id="PS50042">
    <property type="entry name" value="CNMP_BINDING_3"/>
    <property type="match status" value="1"/>
</dbReference>
<dbReference type="InterPro" id="IPR014710">
    <property type="entry name" value="RmlC-like_jellyroll"/>
</dbReference>
<dbReference type="Gene3D" id="2.60.120.10">
    <property type="entry name" value="Jelly Rolls"/>
    <property type="match status" value="1"/>
</dbReference>
<accession>A0ABP0SVG7</accession>
<dbReference type="InterPro" id="IPR005821">
    <property type="entry name" value="Ion_trans_dom"/>
</dbReference>
<keyword evidence="4 8" id="KW-1133">Transmembrane helix</keyword>
<evidence type="ECO:0000313" key="11">
    <source>
        <dbReference type="Proteomes" id="UP001642484"/>
    </source>
</evidence>
<dbReference type="Gene3D" id="1.10.287.70">
    <property type="match status" value="1"/>
</dbReference>
<comment type="subcellular location">
    <subcellularLocation>
        <location evidence="1">Membrane</location>
        <topology evidence="1">Multi-pass membrane protein</topology>
    </subcellularLocation>
</comment>
<keyword evidence="3 8" id="KW-0812">Transmembrane</keyword>
<dbReference type="InterPro" id="IPR000595">
    <property type="entry name" value="cNMP-bd_dom"/>
</dbReference>
<evidence type="ECO:0000256" key="1">
    <source>
        <dbReference type="ARBA" id="ARBA00004141"/>
    </source>
</evidence>
<reference evidence="10 11" key="1">
    <citation type="submission" date="2024-02" db="EMBL/GenBank/DDBJ databases">
        <authorList>
            <person name="Chen Y."/>
            <person name="Shah S."/>
            <person name="Dougan E. K."/>
            <person name="Thang M."/>
            <person name="Chan C."/>
        </authorList>
    </citation>
    <scope>NUCLEOTIDE SEQUENCE [LARGE SCALE GENOMIC DNA]</scope>
</reference>
<evidence type="ECO:0000259" key="9">
    <source>
        <dbReference type="PROSITE" id="PS50042"/>
    </source>
</evidence>
<keyword evidence="5" id="KW-0406">Ion transport</keyword>
<evidence type="ECO:0000256" key="4">
    <source>
        <dbReference type="ARBA" id="ARBA00022989"/>
    </source>
</evidence>
<feature type="transmembrane region" description="Helical" evidence="8">
    <location>
        <begin position="142"/>
        <end position="163"/>
    </location>
</feature>
<comment type="caution">
    <text evidence="10">The sequence shown here is derived from an EMBL/GenBank/DDBJ whole genome shotgun (WGS) entry which is preliminary data.</text>
</comment>
<keyword evidence="11" id="KW-1185">Reference proteome</keyword>
<keyword evidence="2" id="KW-0813">Transport</keyword>
<dbReference type="Proteomes" id="UP001642484">
    <property type="component" value="Unassembled WGS sequence"/>
</dbReference>
<evidence type="ECO:0000256" key="2">
    <source>
        <dbReference type="ARBA" id="ARBA00022448"/>
    </source>
</evidence>
<dbReference type="SUPFAM" id="SSF51206">
    <property type="entry name" value="cAMP-binding domain-like"/>
    <property type="match status" value="1"/>
</dbReference>
<feature type="transmembrane region" description="Helical" evidence="8">
    <location>
        <begin position="107"/>
        <end position="130"/>
    </location>
</feature>
<proteinExistence type="predicted"/>
<evidence type="ECO:0000256" key="5">
    <source>
        <dbReference type="ARBA" id="ARBA00023065"/>
    </source>
</evidence>
<sequence length="890" mass="98490">MVRLLPPQKEVPGGQDQPGSSRGGSPVHNQEPKERPSTSSQGSHHSRMEQSGRLGHNGAASLAVAKKKSEDSIQSVNDSVVESINSEEDVSVICPHGVLSPRWSGKLAWDFMVMFLVLMDATVLPFQLTFKSNFDPDDFDAAWLWITTLIFGIDVVISFNTAVESTDKDVSVAPGTLITDRRTIARKYLRGWFAIDFGSTVPWSQIAELLTSGEDSGSTQLTRLTKVVKFVRLLRLMRMLRLAKLGAIWERIEARIGSIFFVQCVALVRVLFIVIGICHWNACIFWLVGLPSNLFSELMDEESQSQYFNSPHWTTILRATDSEKELWRWLDRPLPEAYVFCFYWTLGVMRTMPAEVTPVNLPERLFVLIFMFFALSAFAICVSLITQAFFKISDRRRAFQEELAAVRMHLQKTDVEETIQLKVKAYLRYIFDRRRIQAKEANLLQILPEQLKVQVRRSQMRRYLEKIPMMSELERDSFEKVVDSLETFDLMQGDEVNTAGTPALAAWILVWGRLRITKRIVMPTFDDLDNVDVAPVIVDEHCLDQEDMVVSKYTAVAAESSELLRVDKEKFFKCITETRRMSIGVRGTAMYHVKKTTSQTSDERIASTDRRRSVSGVTNAVQAAARSRLSGAKVGVEAVAWEMAGGAVADDSHGFLDDMDRRGWYPDPATSFLCGPKRTWSSFTGDLGSAQAMPGYGQQGNIQQGYQDLDSREEEAAEEMEEKSEHLTHMVCGISSGADGGSQVTCGVPMYCDKATGAPYIMPLYTEPMRPKGAAGSSGAPGSVTFSSPQAEAEAARAQMLEASSSARIRSDALNLLRGFLDSAPPATPPSPASGFFFKGPGAPSKVFYPIPSKTSPTGIEVVPDVGPLGEPTPGLVQGNMNNPGVANGV</sequence>
<name>A0ABP0SVG7_9DINO</name>
<feature type="domain" description="Cyclic nucleotide-binding" evidence="9">
    <location>
        <begin position="469"/>
        <end position="571"/>
    </location>
</feature>